<protein>
    <submittedName>
        <fullName evidence="2">Uncharacterized protein</fullName>
    </submittedName>
</protein>
<keyword evidence="1" id="KW-0040">ANK repeat</keyword>
<dbReference type="PROSITE" id="PS50088">
    <property type="entry name" value="ANK_REPEAT"/>
    <property type="match status" value="1"/>
</dbReference>
<evidence type="ECO:0000313" key="2">
    <source>
        <dbReference type="EMBL" id="SEC44068.1"/>
    </source>
</evidence>
<evidence type="ECO:0000256" key="1">
    <source>
        <dbReference type="PROSITE-ProRule" id="PRU00023"/>
    </source>
</evidence>
<dbReference type="Proteomes" id="UP000182652">
    <property type="component" value="Unassembled WGS sequence"/>
</dbReference>
<dbReference type="RefSeq" id="WP_066214591.1">
    <property type="nucleotide sequence ID" value="NZ_FNSN01000003.1"/>
</dbReference>
<organism evidence="2 3">
    <name type="scientific">Arthrobacter woluwensis</name>
    <dbReference type="NCBI Taxonomy" id="156980"/>
    <lineage>
        <taxon>Bacteria</taxon>
        <taxon>Bacillati</taxon>
        <taxon>Actinomycetota</taxon>
        <taxon>Actinomycetes</taxon>
        <taxon>Micrococcales</taxon>
        <taxon>Micrococcaceae</taxon>
        <taxon>Arthrobacter</taxon>
    </lineage>
</organism>
<evidence type="ECO:0000313" key="3">
    <source>
        <dbReference type="Proteomes" id="UP000182652"/>
    </source>
</evidence>
<feature type="repeat" description="ANK" evidence="1">
    <location>
        <begin position="39"/>
        <end position="71"/>
    </location>
</feature>
<keyword evidence="3" id="KW-1185">Reference proteome</keyword>
<dbReference type="AlphaFoldDB" id="A0A1H4SJ17"/>
<dbReference type="SUPFAM" id="SSF48403">
    <property type="entry name" value="Ankyrin repeat"/>
    <property type="match status" value="1"/>
</dbReference>
<dbReference type="InterPro" id="IPR002110">
    <property type="entry name" value="Ankyrin_rpt"/>
</dbReference>
<name>A0A1H4SJ17_9MICC</name>
<dbReference type="Gene3D" id="1.25.40.20">
    <property type="entry name" value="Ankyrin repeat-containing domain"/>
    <property type="match status" value="1"/>
</dbReference>
<proteinExistence type="predicted"/>
<reference evidence="2 3" key="1">
    <citation type="submission" date="2016-10" db="EMBL/GenBank/DDBJ databases">
        <authorList>
            <person name="de Groot N.N."/>
        </authorList>
    </citation>
    <scope>NUCLEOTIDE SEQUENCE [LARGE SCALE GENOMIC DNA]</scope>
    <source>
        <strain evidence="2 3">DSM 10495</strain>
    </source>
</reference>
<dbReference type="STRING" id="156980.SAMN04489745_2876"/>
<gene>
    <name evidence="2" type="ORF">SAMN04489745_2876</name>
</gene>
<dbReference type="InterPro" id="IPR036770">
    <property type="entry name" value="Ankyrin_rpt-contain_sf"/>
</dbReference>
<dbReference type="EMBL" id="FNSN01000003">
    <property type="protein sequence ID" value="SEC44068.1"/>
    <property type="molecule type" value="Genomic_DNA"/>
</dbReference>
<dbReference type="PROSITE" id="PS50297">
    <property type="entry name" value="ANK_REP_REGION"/>
    <property type="match status" value="1"/>
</dbReference>
<accession>A0A1H4SJ17</accession>
<sequence>MQAIFQDIIAGDLDGVRRRVAVDPGSVALVATDDVVQHSGHSTLMAALIAGQFAIADFLLDHGADTGYIDEPNRETYARPVLHDAITAAVFRTLPAPAIAAAPSDGASESFAFLVRLLEAGADVNVPDSQGNSSLFRAASDTWAVLQCAGLERQIDPALRADLLRIFTALVSHGGDPRRPEPHHGISVADIYRDHAIGRLLKHAVQASPMDHQAPALKM</sequence>